<evidence type="ECO:0000256" key="10">
    <source>
        <dbReference type="SAM" id="Phobius"/>
    </source>
</evidence>
<dbReference type="GeneID" id="109238319"/>
<dbReference type="STRING" id="49451.A0A314LCH6"/>
<keyword evidence="10" id="KW-0812">Transmembrane</keyword>
<evidence type="ECO:0000256" key="6">
    <source>
        <dbReference type="ARBA" id="ARBA00023295"/>
    </source>
</evidence>
<comment type="similarity">
    <text evidence="2 8 9">Belongs to the glycosyl hydrolase 9 (cellulase E) family.</text>
</comment>
<dbReference type="EC" id="3.2.1.4" evidence="9"/>
<evidence type="ECO:0000256" key="9">
    <source>
        <dbReference type="RuleBase" id="RU361166"/>
    </source>
</evidence>
<dbReference type="InterPro" id="IPR001701">
    <property type="entry name" value="Glyco_hydro_9"/>
</dbReference>
<evidence type="ECO:0000259" key="11">
    <source>
        <dbReference type="Pfam" id="PF00759"/>
    </source>
</evidence>
<name>A0A314LCH6_NICAT</name>
<dbReference type="GO" id="GO:0008810">
    <property type="term" value="F:cellulase activity"/>
    <property type="evidence" value="ECO:0007669"/>
    <property type="project" value="UniProtKB-EC"/>
</dbReference>
<evidence type="ECO:0000256" key="8">
    <source>
        <dbReference type="PROSITE-ProRule" id="PRU10059"/>
    </source>
</evidence>
<keyword evidence="6 8" id="KW-0326">Glycosidase</keyword>
<sequence>MSIIEEKLNFVQYVHTISEAGRLLPSASRWNSIEVDFNFLPKSSLNENFESLPSRFSKSVDFNLIVKNKIHFKRFVVVTAVIILIIPVLILLLHIYPTKNHHHVSSHNLTLALNKALLFFDAQKSGPFVENSLIRFRGNSGMNDGNSSEKHPHPDLVGGFYDAGNNIKFSFTTAFTVTLLSWTVIEYHEKYDGIGELDHVKDTIKWGSLYLLKLFVPPTNSSTTSARIYSQVGGNNSNNENDLTCWQRPEDMSYPRFVSVCDIGAASDLAGEMVAAMSAASIVLKDDKDISEKLAKAAEELFILASRTENQGTYTTNDECGGQARQFHNSSSYKDELVWGGIWLFFATGNKTYLKYSTENFASAVKEQVSSDEGVFDWNNKITAISILLTRIRYFRDLGYPYESSFISSTNKIDLLMCSFTSDQKYSKTEGGLILIKPSTGVALLQYAVTASFLSKLYSDYLQLLHTTHRSCSNSVFSSDNLLEFSESQVNYILGDNPMKMSYVVGYGDTYPVHVHHRAASIPWDGKRCTCTEGNQWLYSKRENPNTILGAMVAGPNKDDIFSDERTQPWFTEPSITSNAGLVAALIALHDPPTGSSDLNGVNLGIDKSGMFENVKEFS</sequence>
<gene>
    <name evidence="12" type="primary">GLU1_1</name>
    <name evidence="12" type="ORF">A4A49_24409</name>
</gene>
<evidence type="ECO:0000256" key="5">
    <source>
        <dbReference type="ARBA" id="ARBA00023277"/>
    </source>
</evidence>
<dbReference type="Gramene" id="OIT39276">
    <property type="protein sequence ID" value="OIT39276"/>
    <property type="gene ID" value="A4A49_24409"/>
</dbReference>
<evidence type="ECO:0000256" key="3">
    <source>
        <dbReference type="ARBA" id="ARBA00022801"/>
    </source>
</evidence>
<dbReference type="InterPro" id="IPR018221">
    <property type="entry name" value="Glyco_hydro_9_His_AS"/>
</dbReference>
<dbReference type="SUPFAM" id="SSF48208">
    <property type="entry name" value="Six-hairpin glycosidases"/>
    <property type="match status" value="1"/>
</dbReference>
<evidence type="ECO:0000256" key="2">
    <source>
        <dbReference type="ARBA" id="ARBA00007072"/>
    </source>
</evidence>
<dbReference type="OrthoDB" id="10257085at2759"/>
<organism evidence="12 13">
    <name type="scientific">Nicotiana attenuata</name>
    <name type="common">Coyote tobacco</name>
    <dbReference type="NCBI Taxonomy" id="49451"/>
    <lineage>
        <taxon>Eukaryota</taxon>
        <taxon>Viridiplantae</taxon>
        <taxon>Streptophyta</taxon>
        <taxon>Embryophyta</taxon>
        <taxon>Tracheophyta</taxon>
        <taxon>Spermatophyta</taxon>
        <taxon>Magnoliopsida</taxon>
        <taxon>eudicotyledons</taxon>
        <taxon>Gunneridae</taxon>
        <taxon>Pentapetalae</taxon>
        <taxon>asterids</taxon>
        <taxon>lamiids</taxon>
        <taxon>Solanales</taxon>
        <taxon>Solanaceae</taxon>
        <taxon>Nicotianoideae</taxon>
        <taxon>Nicotianeae</taxon>
        <taxon>Nicotiana</taxon>
    </lineage>
</organism>
<keyword evidence="10" id="KW-0472">Membrane</keyword>
<keyword evidence="7 8" id="KW-0624">Polysaccharide degradation</keyword>
<keyword evidence="5 8" id="KW-0119">Carbohydrate metabolism</keyword>
<dbReference type="Proteomes" id="UP000187609">
    <property type="component" value="Unassembled WGS sequence"/>
</dbReference>
<dbReference type="GO" id="GO:0030245">
    <property type="term" value="P:cellulose catabolic process"/>
    <property type="evidence" value="ECO:0007669"/>
    <property type="project" value="UniProtKB-KW"/>
</dbReference>
<dbReference type="SMR" id="A0A314LCH6"/>
<evidence type="ECO:0000313" key="12">
    <source>
        <dbReference type="EMBL" id="OIT39276.1"/>
    </source>
</evidence>
<evidence type="ECO:0000256" key="7">
    <source>
        <dbReference type="ARBA" id="ARBA00023326"/>
    </source>
</evidence>
<feature type="transmembrane region" description="Helical" evidence="10">
    <location>
        <begin position="75"/>
        <end position="96"/>
    </location>
</feature>
<evidence type="ECO:0000256" key="4">
    <source>
        <dbReference type="ARBA" id="ARBA00023001"/>
    </source>
</evidence>
<dbReference type="AlphaFoldDB" id="A0A314LCH6"/>
<dbReference type="KEGG" id="nau:109238319"/>
<keyword evidence="13" id="KW-1185">Reference proteome</keyword>
<keyword evidence="10" id="KW-1133">Transmembrane helix</keyword>
<keyword evidence="4 9" id="KW-0136">Cellulose degradation</keyword>
<proteinExistence type="inferred from homology"/>
<accession>A0A314LCH6</accession>
<evidence type="ECO:0000256" key="1">
    <source>
        <dbReference type="ARBA" id="ARBA00000966"/>
    </source>
</evidence>
<protein>
    <recommendedName>
        <fullName evidence="9">Endoglucanase</fullName>
        <ecNumber evidence="9">3.2.1.4</ecNumber>
    </recommendedName>
</protein>
<comment type="caution">
    <text evidence="12">The sequence shown here is derived from an EMBL/GenBank/DDBJ whole genome shotgun (WGS) entry which is preliminary data.</text>
</comment>
<feature type="active site" evidence="8">
    <location>
        <position position="516"/>
    </location>
</feature>
<dbReference type="PROSITE" id="PS00592">
    <property type="entry name" value="GH9_2"/>
    <property type="match status" value="1"/>
</dbReference>
<feature type="domain" description="Glycoside hydrolase family 9" evidence="11">
    <location>
        <begin position="112"/>
        <end position="586"/>
    </location>
</feature>
<comment type="catalytic activity">
    <reaction evidence="1 9">
        <text>Endohydrolysis of (1-&gt;4)-beta-D-glucosidic linkages in cellulose, lichenin and cereal beta-D-glucans.</text>
        <dbReference type="EC" id="3.2.1.4"/>
    </reaction>
</comment>
<dbReference type="Gene3D" id="1.50.10.10">
    <property type="match status" value="1"/>
</dbReference>
<dbReference type="Pfam" id="PF00759">
    <property type="entry name" value="Glyco_hydro_9"/>
    <property type="match status" value="1"/>
</dbReference>
<dbReference type="PANTHER" id="PTHR22298">
    <property type="entry name" value="ENDO-1,4-BETA-GLUCANASE"/>
    <property type="match status" value="1"/>
</dbReference>
<reference evidence="12" key="1">
    <citation type="submission" date="2016-11" db="EMBL/GenBank/DDBJ databases">
        <title>The genome of Nicotiana attenuata.</title>
        <authorList>
            <person name="Xu S."/>
            <person name="Brockmoeller T."/>
            <person name="Gaquerel E."/>
            <person name="Navarro A."/>
            <person name="Kuhl H."/>
            <person name="Gase K."/>
            <person name="Ling Z."/>
            <person name="Zhou W."/>
            <person name="Kreitzer C."/>
            <person name="Stanke M."/>
            <person name="Tang H."/>
            <person name="Lyons E."/>
            <person name="Pandey P."/>
            <person name="Pandey S.P."/>
            <person name="Timmermann B."/>
            <person name="Baldwin I.T."/>
        </authorList>
    </citation>
    <scope>NUCLEOTIDE SEQUENCE [LARGE SCALE GENOMIC DNA]</scope>
    <source>
        <strain evidence="12">UT</strain>
    </source>
</reference>
<dbReference type="InterPro" id="IPR008928">
    <property type="entry name" value="6-hairpin_glycosidase_sf"/>
</dbReference>
<keyword evidence="3 8" id="KW-0378">Hydrolase</keyword>
<evidence type="ECO:0000313" key="13">
    <source>
        <dbReference type="Proteomes" id="UP000187609"/>
    </source>
</evidence>
<dbReference type="EMBL" id="MJEQ01000126">
    <property type="protein sequence ID" value="OIT39276.1"/>
    <property type="molecule type" value="Genomic_DNA"/>
</dbReference>
<dbReference type="InterPro" id="IPR012341">
    <property type="entry name" value="6hp_glycosidase-like_sf"/>
</dbReference>